<name>A0A644XU99_9ZZZZ</name>
<dbReference type="Pfam" id="PF16916">
    <property type="entry name" value="ZT_dimer"/>
    <property type="match status" value="1"/>
</dbReference>
<gene>
    <name evidence="2" type="ORF">SDC9_66151</name>
</gene>
<protein>
    <recommendedName>
        <fullName evidence="1">Cation efflux protein cytoplasmic domain-containing protein</fullName>
    </recommendedName>
</protein>
<dbReference type="AlphaFoldDB" id="A0A644XU99"/>
<feature type="domain" description="Cation efflux protein cytoplasmic" evidence="1">
    <location>
        <begin position="5"/>
        <end position="79"/>
    </location>
</feature>
<organism evidence="2">
    <name type="scientific">bioreactor metagenome</name>
    <dbReference type="NCBI Taxonomy" id="1076179"/>
    <lineage>
        <taxon>unclassified sequences</taxon>
        <taxon>metagenomes</taxon>
        <taxon>ecological metagenomes</taxon>
    </lineage>
</organism>
<evidence type="ECO:0000313" key="2">
    <source>
        <dbReference type="EMBL" id="MPM19725.1"/>
    </source>
</evidence>
<dbReference type="EMBL" id="VSSQ01003233">
    <property type="protein sequence ID" value="MPM19725.1"/>
    <property type="molecule type" value="Genomic_DNA"/>
</dbReference>
<evidence type="ECO:0000259" key="1">
    <source>
        <dbReference type="Pfam" id="PF16916"/>
    </source>
</evidence>
<dbReference type="SUPFAM" id="SSF160240">
    <property type="entry name" value="Cation efflux protein cytoplasmic domain-like"/>
    <property type="match status" value="1"/>
</dbReference>
<sequence length="91" mass="10246">MQSAPQLDYEAIKGDSEGLPLVKSLYHVHAWMGDEKTIYFEAHIALADILLSEAETVYAEIEQLLTERYGISHITLQAETGKYADKSIFMP</sequence>
<accession>A0A644XU99</accession>
<reference evidence="2" key="1">
    <citation type="submission" date="2019-08" db="EMBL/GenBank/DDBJ databases">
        <authorList>
            <person name="Kucharzyk K."/>
            <person name="Murdoch R.W."/>
            <person name="Higgins S."/>
            <person name="Loffler F."/>
        </authorList>
    </citation>
    <scope>NUCLEOTIDE SEQUENCE</scope>
</reference>
<proteinExistence type="predicted"/>
<dbReference type="InterPro" id="IPR036837">
    <property type="entry name" value="Cation_efflux_CTD_sf"/>
</dbReference>
<comment type="caution">
    <text evidence="2">The sequence shown here is derived from an EMBL/GenBank/DDBJ whole genome shotgun (WGS) entry which is preliminary data.</text>
</comment>
<dbReference type="InterPro" id="IPR027470">
    <property type="entry name" value="Cation_efflux_CTD"/>
</dbReference>